<dbReference type="Proteomes" id="UP000095281">
    <property type="component" value="Unplaced"/>
</dbReference>
<sequence>MFDGMKNNGYSNIVLKTFGENSDNNLLKTMFTNGSIIYLQYVVLTVGDYWHFIKTQNYKCLNYKYNAIDDNYKCSGLNDKCKGKLNYSKGFIIEEKDQHNCVSERIYLNTFYINN</sequence>
<proteinExistence type="predicted"/>
<accession>A0A1I8BVV3</accession>
<evidence type="ECO:0000313" key="2">
    <source>
        <dbReference type="WBParaSite" id="MhA1_Contig711.frz3.gene7"/>
    </source>
</evidence>
<protein>
    <submittedName>
        <fullName evidence="2">Plasmodium vivax Vir protein</fullName>
    </submittedName>
</protein>
<dbReference type="AlphaFoldDB" id="A0A1I8BVV3"/>
<reference evidence="2" key="1">
    <citation type="submission" date="2016-11" db="UniProtKB">
        <authorList>
            <consortium name="WormBaseParasite"/>
        </authorList>
    </citation>
    <scope>IDENTIFICATION</scope>
</reference>
<evidence type="ECO:0000313" key="1">
    <source>
        <dbReference type="Proteomes" id="UP000095281"/>
    </source>
</evidence>
<organism evidence="1 2">
    <name type="scientific">Meloidogyne hapla</name>
    <name type="common">Root-knot nematode worm</name>
    <dbReference type="NCBI Taxonomy" id="6305"/>
    <lineage>
        <taxon>Eukaryota</taxon>
        <taxon>Metazoa</taxon>
        <taxon>Ecdysozoa</taxon>
        <taxon>Nematoda</taxon>
        <taxon>Chromadorea</taxon>
        <taxon>Rhabditida</taxon>
        <taxon>Tylenchina</taxon>
        <taxon>Tylenchomorpha</taxon>
        <taxon>Tylenchoidea</taxon>
        <taxon>Meloidogynidae</taxon>
        <taxon>Meloidogyninae</taxon>
        <taxon>Meloidogyne</taxon>
    </lineage>
</organism>
<dbReference type="WBParaSite" id="MhA1_Contig711.frz3.gene7">
    <property type="protein sequence ID" value="MhA1_Contig711.frz3.gene7"/>
    <property type="gene ID" value="MhA1_Contig711.frz3.gene7"/>
</dbReference>
<keyword evidence="1" id="KW-1185">Reference proteome</keyword>
<name>A0A1I8BVV3_MELHA</name>